<dbReference type="SUPFAM" id="SSF47923">
    <property type="entry name" value="Ypt/Rab-GAP domain of gyp1p"/>
    <property type="match status" value="2"/>
</dbReference>
<feature type="compositionally biased region" description="Low complexity" evidence="1">
    <location>
        <begin position="183"/>
        <end position="194"/>
    </location>
</feature>
<dbReference type="PANTHER" id="PTHR47219:SF15">
    <property type="entry name" value="TBC1 DOMAIN FAMILY MEMBER 12 ISOFORM X1"/>
    <property type="match status" value="1"/>
</dbReference>
<dbReference type="Proteomes" id="UP000215902">
    <property type="component" value="Unassembled WGS sequence"/>
</dbReference>
<dbReference type="InterPro" id="IPR050302">
    <property type="entry name" value="Rab_GAP_TBC_domain"/>
</dbReference>
<dbReference type="InterPro" id="IPR035969">
    <property type="entry name" value="Rab-GAP_TBC_sf"/>
</dbReference>
<feature type="domain" description="Rab-GAP TBC" evidence="2">
    <location>
        <begin position="317"/>
        <end position="531"/>
    </location>
</feature>
<dbReference type="Gene3D" id="1.10.8.270">
    <property type="entry name" value="putative rabgap domain of human tbc1 domain family member 14 like domains"/>
    <property type="match status" value="1"/>
</dbReference>
<feature type="region of interest" description="Disordered" evidence="1">
    <location>
        <begin position="170"/>
        <end position="194"/>
    </location>
</feature>
<dbReference type="Gene3D" id="1.10.10.750">
    <property type="entry name" value="Ypt/Rab-GAP domain of gyp1p, domain 1"/>
    <property type="match status" value="1"/>
</dbReference>
<dbReference type="PROSITE" id="PS50086">
    <property type="entry name" value="TBC_RABGAP"/>
    <property type="match status" value="1"/>
</dbReference>
<organism evidence="3 4">
    <name type="scientific">Macrostomum lignano</name>
    <dbReference type="NCBI Taxonomy" id="282301"/>
    <lineage>
        <taxon>Eukaryota</taxon>
        <taxon>Metazoa</taxon>
        <taxon>Spiralia</taxon>
        <taxon>Lophotrochozoa</taxon>
        <taxon>Platyhelminthes</taxon>
        <taxon>Rhabditophora</taxon>
        <taxon>Macrostomorpha</taxon>
        <taxon>Macrostomida</taxon>
        <taxon>Macrostomidae</taxon>
        <taxon>Macrostomum</taxon>
    </lineage>
</organism>
<evidence type="ECO:0000259" key="2">
    <source>
        <dbReference type="PROSITE" id="PS50086"/>
    </source>
</evidence>
<feature type="non-terminal residue" evidence="3">
    <location>
        <position position="1"/>
    </location>
</feature>
<dbReference type="SMART" id="SM00164">
    <property type="entry name" value="TBC"/>
    <property type="match status" value="1"/>
</dbReference>
<dbReference type="Pfam" id="PF00566">
    <property type="entry name" value="RabGAP-TBC"/>
    <property type="match status" value="1"/>
</dbReference>
<feature type="compositionally biased region" description="Low complexity" evidence="1">
    <location>
        <begin position="69"/>
        <end position="81"/>
    </location>
</feature>
<dbReference type="GO" id="GO:0016192">
    <property type="term" value="P:vesicle-mediated transport"/>
    <property type="evidence" value="ECO:0007669"/>
    <property type="project" value="UniProtKB-ARBA"/>
</dbReference>
<accession>A0A267F247</accession>
<gene>
    <name evidence="3" type="ORF">BOX15_Mlig020244g1</name>
</gene>
<protein>
    <recommendedName>
        <fullName evidence="2">Rab-GAP TBC domain-containing protein</fullName>
    </recommendedName>
</protein>
<evidence type="ECO:0000256" key="1">
    <source>
        <dbReference type="SAM" id="MobiDB-lite"/>
    </source>
</evidence>
<feature type="region of interest" description="Disordered" evidence="1">
    <location>
        <begin position="107"/>
        <end position="126"/>
    </location>
</feature>
<dbReference type="GO" id="GO:0005773">
    <property type="term" value="C:vacuole"/>
    <property type="evidence" value="ECO:0007669"/>
    <property type="project" value="UniProtKB-ARBA"/>
</dbReference>
<reference evidence="3 4" key="1">
    <citation type="submission" date="2017-06" db="EMBL/GenBank/DDBJ databases">
        <title>A platform for efficient transgenesis in Macrostomum lignano, a flatworm model organism for stem cell research.</title>
        <authorList>
            <person name="Berezikov E."/>
        </authorList>
    </citation>
    <scope>NUCLEOTIDE SEQUENCE [LARGE SCALE GENOMIC DNA]</scope>
    <source>
        <strain evidence="3">DV1</strain>
        <tissue evidence="3">Whole organism</tissue>
    </source>
</reference>
<proteinExistence type="predicted"/>
<comment type="caution">
    <text evidence="3">The sequence shown here is derived from an EMBL/GenBank/DDBJ whole genome shotgun (WGS) entry which is preliminary data.</text>
</comment>
<keyword evidence="4" id="KW-1185">Reference proteome</keyword>
<feature type="compositionally biased region" description="Polar residues" evidence="1">
    <location>
        <begin position="107"/>
        <end position="122"/>
    </location>
</feature>
<dbReference type="FunFam" id="1.10.472.80:FF:000006">
    <property type="entry name" value="TBC1 domain family member 14"/>
    <property type="match status" value="1"/>
</dbReference>
<feature type="compositionally biased region" description="Polar residues" evidence="1">
    <location>
        <begin position="16"/>
        <end position="31"/>
    </location>
</feature>
<feature type="region of interest" description="Disordered" evidence="1">
    <location>
        <begin position="256"/>
        <end position="284"/>
    </location>
</feature>
<dbReference type="InterPro" id="IPR000195">
    <property type="entry name" value="Rab-GAP-TBC_dom"/>
</dbReference>
<dbReference type="GO" id="GO:0031267">
    <property type="term" value="F:small GTPase binding"/>
    <property type="evidence" value="ECO:0007669"/>
    <property type="project" value="TreeGrafter"/>
</dbReference>
<dbReference type="OrthoDB" id="294251at2759"/>
<name>A0A267F247_9PLAT</name>
<dbReference type="EMBL" id="NIVC01001499">
    <property type="protein sequence ID" value="PAA67247.1"/>
    <property type="molecule type" value="Genomic_DNA"/>
</dbReference>
<evidence type="ECO:0000313" key="4">
    <source>
        <dbReference type="Proteomes" id="UP000215902"/>
    </source>
</evidence>
<feature type="region of interest" description="Disordered" evidence="1">
    <location>
        <begin position="1"/>
        <end position="81"/>
    </location>
</feature>
<feature type="compositionally biased region" description="Basic and acidic residues" evidence="1">
    <location>
        <begin position="256"/>
        <end position="281"/>
    </location>
</feature>
<dbReference type="FunFam" id="1.10.8.270:FF:000008">
    <property type="entry name" value="Putative TBC1 domain family member 14"/>
    <property type="match status" value="1"/>
</dbReference>
<dbReference type="AlphaFoldDB" id="A0A267F247"/>
<dbReference type="STRING" id="282301.A0A267F247"/>
<dbReference type="PANTHER" id="PTHR47219">
    <property type="entry name" value="RAB GTPASE-ACTIVATING PROTEIN 1-LIKE"/>
    <property type="match status" value="1"/>
</dbReference>
<evidence type="ECO:0000313" key="3">
    <source>
        <dbReference type="EMBL" id="PAA67247.1"/>
    </source>
</evidence>
<dbReference type="GO" id="GO:0005096">
    <property type="term" value="F:GTPase activator activity"/>
    <property type="evidence" value="ECO:0007669"/>
    <property type="project" value="TreeGrafter"/>
</dbReference>
<dbReference type="Gene3D" id="1.10.472.80">
    <property type="entry name" value="Ypt/Rab-GAP domain of gyp1p, domain 3"/>
    <property type="match status" value="1"/>
</dbReference>
<dbReference type="GO" id="GO:0031410">
    <property type="term" value="C:cytoplasmic vesicle"/>
    <property type="evidence" value="ECO:0007669"/>
    <property type="project" value="UniProtKB-ARBA"/>
</dbReference>
<sequence length="614" mass="69315">ETMQQVRPQSEHSDTDNSTVPIINGGTNTAMETDDSEPAAEEKSTDDFESVDLESTLCSGDIRQAAEQSAPVQRSFSSVSSKRTSTATLIAASHQRSSSDLHGVLLQQQQSTSGTPNHQAGSSGVLLNPAGIQHCSSFSSLSSLVSASTELSLPEGDRISLQQFDSASSSAAAAIGGSPTRRQQLQLQSQQQQQQQSNLLNKLFGWREKWSPSSSISSDGRQVSTLGLIAVDRPTGAPPKDLSELARHQREYQEMLRNAQRKEEDDRLRRRKDSDKNRRLENQAQKLMDTWQNKVLPNWQEFTSREAKKFRDLCWHGVPSNARPQVWFRLLGNELRITEELFDIHVSRARDMAEKQQLKPSSASSSANSTDIVERTAEMNSLKLISLDVSRTLPDIKLFQRGGPYHDRLFDLLAAYASFSPDTGYVQGMSFICAVLLLNCSSDYHAFVSFANLLSRPCLRAHYRFDERCMRAYELTFEALLCENLPRLAKHFELHEFHMRPILTDWVFTIFAKNLQYDVACRIWDMFVHDGDAFLYRASLGILRLYESQLLTMDYSQMMELLKNPLPDLDIESLFDNVKAVSMQLVNRSDRLEFAELFDQCVQDLNSDRVSLSS</sequence>